<dbReference type="FunFam" id="3.40.640.10:FF:000024">
    <property type="entry name" value="Kynurenine--oxoglutarate transaminase 3"/>
    <property type="match status" value="1"/>
</dbReference>
<dbReference type="GO" id="GO:0005737">
    <property type="term" value="C:cytoplasm"/>
    <property type="evidence" value="ECO:0007669"/>
    <property type="project" value="TreeGrafter"/>
</dbReference>
<dbReference type="InterPro" id="IPR015422">
    <property type="entry name" value="PyrdxlP-dep_Trfase_small"/>
</dbReference>
<dbReference type="SUPFAM" id="SSF53383">
    <property type="entry name" value="PLP-dependent transferases"/>
    <property type="match status" value="1"/>
</dbReference>
<dbReference type="EMBL" id="JAMZEB010000002">
    <property type="protein sequence ID" value="MCP2354432.1"/>
    <property type="molecule type" value="Genomic_DNA"/>
</dbReference>
<sequence>MTEPLVSRMRTFGTTIFAEMSALAVQTGAINLGQGFPDTDGPAAMLDRAVQAIGAGANQYPPGPGVLELRQAVSEHRAAHYGLAYDPVGEIMVTVGATEAVAASVLALCEPGDEVIAFEPYYDSYAASIALAQARLVAVTLRPVDGRFTFDPDELRAAVTPRTRAILVNSPHNPTGTVFTRAELTVIAELCQEHGLIAITDEVYEHLTFDGVGHVPMATLPGMRERTVMISSAGKTFSVTGWKTGWVCAPPALVTAVQTVKQFLTFTAGAPWQLAVAYGLRHEMEWVAALGAGLQDKRDRLMEGLSAAGFSVLRPAGTYFVQTDIRPLGFSDGLELARRLPELAGVVAIPTQVFYDHPERGRHFVRFAFCKKDEVIDEAVTRLKRLSS</sequence>
<dbReference type="AlphaFoldDB" id="A0A9X2GB62"/>
<dbReference type="GO" id="GO:0016212">
    <property type="term" value="F:kynurenine-oxoglutarate transaminase activity"/>
    <property type="evidence" value="ECO:0007669"/>
    <property type="project" value="TreeGrafter"/>
</dbReference>
<feature type="domain" description="Aminotransferase class I/classII large" evidence="6">
    <location>
        <begin position="29"/>
        <end position="383"/>
    </location>
</feature>
<dbReference type="EC" id="2.6.1.17" evidence="7"/>
<evidence type="ECO:0000256" key="1">
    <source>
        <dbReference type="ARBA" id="ARBA00001933"/>
    </source>
</evidence>
<dbReference type="PANTHER" id="PTHR43807">
    <property type="entry name" value="FI04487P"/>
    <property type="match status" value="1"/>
</dbReference>
<evidence type="ECO:0000256" key="4">
    <source>
        <dbReference type="ARBA" id="ARBA00022679"/>
    </source>
</evidence>
<accession>A0A9X2GB62</accession>
<evidence type="ECO:0000313" key="8">
    <source>
        <dbReference type="Proteomes" id="UP001139648"/>
    </source>
</evidence>
<dbReference type="InterPro" id="IPR004839">
    <property type="entry name" value="Aminotransferase_I/II_large"/>
</dbReference>
<dbReference type="PANTHER" id="PTHR43807:SF20">
    <property type="entry name" value="FI04487P"/>
    <property type="match status" value="1"/>
</dbReference>
<gene>
    <name evidence="7" type="ORF">HD597_001452</name>
</gene>
<dbReference type="Proteomes" id="UP001139648">
    <property type="component" value="Unassembled WGS sequence"/>
</dbReference>
<proteinExistence type="inferred from homology"/>
<evidence type="ECO:0000256" key="2">
    <source>
        <dbReference type="ARBA" id="ARBA00007441"/>
    </source>
</evidence>
<dbReference type="Pfam" id="PF00155">
    <property type="entry name" value="Aminotran_1_2"/>
    <property type="match status" value="1"/>
</dbReference>
<name>A0A9X2GB62_9ACTN</name>
<organism evidence="7 8">
    <name type="scientific">Nonomuraea thailandensis</name>
    <dbReference type="NCBI Taxonomy" id="1188745"/>
    <lineage>
        <taxon>Bacteria</taxon>
        <taxon>Bacillati</taxon>
        <taxon>Actinomycetota</taxon>
        <taxon>Actinomycetes</taxon>
        <taxon>Streptosporangiales</taxon>
        <taxon>Streptosporangiaceae</taxon>
        <taxon>Nonomuraea</taxon>
    </lineage>
</organism>
<dbReference type="CDD" id="cd00609">
    <property type="entry name" value="AAT_like"/>
    <property type="match status" value="1"/>
</dbReference>
<evidence type="ECO:0000313" key="7">
    <source>
        <dbReference type="EMBL" id="MCP2354432.1"/>
    </source>
</evidence>
<dbReference type="Gene3D" id="3.90.1150.10">
    <property type="entry name" value="Aspartate Aminotransferase, domain 1"/>
    <property type="match status" value="1"/>
</dbReference>
<evidence type="ECO:0000259" key="6">
    <source>
        <dbReference type="Pfam" id="PF00155"/>
    </source>
</evidence>
<dbReference type="Gene3D" id="3.40.640.10">
    <property type="entry name" value="Type I PLP-dependent aspartate aminotransferase-like (Major domain)"/>
    <property type="match status" value="1"/>
</dbReference>
<dbReference type="NCBIfam" id="NF005855">
    <property type="entry name" value="PRK07777.1"/>
    <property type="match status" value="1"/>
</dbReference>
<protein>
    <submittedName>
        <fullName evidence="7">N-succinyldiaminopimelate aminotransferase</fullName>
        <ecNumber evidence="7">2.6.1.17</ecNumber>
    </submittedName>
</protein>
<keyword evidence="8" id="KW-1185">Reference proteome</keyword>
<dbReference type="InterPro" id="IPR015424">
    <property type="entry name" value="PyrdxlP-dep_Trfase"/>
</dbReference>
<keyword evidence="4 7" id="KW-0808">Transferase</keyword>
<dbReference type="GO" id="GO:0009016">
    <property type="term" value="F:succinyldiaminopimelate transaminase activity"/>
    <property type="evidence" value="ECO:0007669"/>
    <property type="project" value="UniProtKB-EC"/>
</dbReference>
<comment type="similarity">
    <text evidence="2">Belongs to the class-I pyridoxal-phosphate-dependent aminotransferase family.</text>
</comment>
<dbReference type="InterPro" id="IPR015421">
    <property type="entry name" value="PyrdxlP-dep_Trfase_major"/>
</dbReference>
<comment type="cofactor">
    <cofactor evidence="1">
        <name>pyridoxal 5'-phosphate</name>
        <dbReference type="ChEBI" id="CHEBI:597326"/>
    </cofactor>
</comment>
<evidence type="ECO:0000256" key="3">
    <source>
        <dbReference type="ARBA" id="ARBA00022576"/>
    </source>
</evidence>
<dbReference type="InterPro" id="IPR051326">
    <property type="entry name" value="Kynurenine-oxoglutarate_AT"/>
</dbReference>
<evidence type="ECO:0000256" key="5">
    <source>
        <dbReference type="ARBA" id="ARBA00022898"/>
    </source>
</evidence>
<keyword evidence="5" id="KW-0663">Pyridoxal phosphate</keyword>
<comment type="caution">
    <text evidence="7">The sequence shown here is derived from an EMBL/GenBank/DDBJ whole genome shotgun (WGS) entry which is preliminary data.</text>
</comment>
<reference evidence="7" key="1">
    <citation type="submission" date="2022-06" db="EMBL/GenBank/DDBJ databases">
        <title>Sequencing the genomes of 1000 actinobacteria strains.</title>
        <authorList>
            <person name="Klenk H.-P."/>
        </authorList>
    </citation>
    <scope>NUCLEOTIDE SEQUENCE</scope>
    <source>
        <strain evidence="7">DSM 46694</strain>
    </source>
</reference>
<dbReference type="GO" id="GO:0030170">
    <property type="term" value="F:pyridoxal phosphate binding"/>
    <property type="evidence" value="ECO:0007669"/>
    <property type="project" value="InterPro"/>
</dbReference>
<dbReference type="RefSeq" id="WP_253740912.1">
    <property type="nucleotide sequence ID" value="NZ_BAABKA010000048.1"/>
</dbReference>
<keyword evidence="3 7" id="KW-0032">Aminotransferase</keyword>